<feature type="domain" description="Peptidase M28" evidence="4">
    <location>
        <begin position="15"/>
        <end position="266"/>
    </location>
</feature>
<evidence type="ECO:0000256" key="1">
    <source>
        <dbReference type="ARBA" id="ARBA00022679"/>
    </source>
</evidence>
<evidence type="ECO:0000256" key="3">
    <source>
        <dbReference type="RuleBase" id="RU361240"/>
    </source>
</evidence>
<reference evidence="5" key="1">
    <citation type="submission" date="2020-05" db="EMBL/GenBank/DDBJ databases">
        <title>Phylogenomic resolution of chytrid fungi.</title>
        <authorList>
            <person name="Stajich J.E."/>
            <person name="Amses K."/>
            <person name="Simmons R."/>
            <person name="Seto K."/>
            <person name="Myers J."/>
            <person name="Bonds A."/>
            <person name="Quandt C.A."/>
            <person name="Barry K."/>
            <person name="Liu P."/>
            <person name="Grigoriev I."/>
            <person name="Longcore J.E."/>
            <person name="James T.Y."/>
        </authorList>
    </citation>
    <scope>NUCLEOTIDE SEQUENCE</scope>
    <source>
        <strain evidence="5">JEL0476</strain>
    </source>
</reference>
<dbReference type="InterPro" id="IPR040234">
    <property type="entry name" value="QC/QCL"/>
</dbReference>
<keyword evidence="3" id="KW-0378">Hydrolase</keyword>
<dbReference type="PANTHER" id="PTHR12283:SF6">
    <property type="entry name" value="GLUTAMINYL-PEPTIDE CYCLOTRANSFERASE-RELATED"/>
    <property type="match status" value="1"/>
</dbReference>
<keyword evidence="3" id="KW-0645">Protease</keyword>
<dbReference type="Proteomes" id="UP001211065">
    <property type="component" value="Unassembled WGS sequence"/>
</dbReference>
<dbReference type="Pfam" id="PF04389">
    <property type="entry name" value="Peptidase_M28"/>
    <property type="match status" value="1"/>
</dbReference>
<keyword evidence="6" id="KW-1185">Reference proteome</keyword>
<evidence type="ECO:0000313" key="5">
    <source>
        <dbReference type="EMBL" id="KAJ3199430.1"/>
    </source>
</evidence>
<keyword evidence="2" id="KW-0012">Acyltransferase</keyword>
<feature type="non-terminal residue" evidence="5">
    <location>
        <position position="276"/>
    </location>
</feature>
<dbReference type="GO" id="GO:0008233">
    <property type="term" value="F:peptidase activity"/>
    <property type="evidence" value="ECO:0007669"/>
    <property type="project" value="UniProtKB-KW"/>
</dbReference>
<keyword evidence="3" id="KW-0862">Zinc</keyword>
<feature type="non-terminal residue" evidence="5">
    <location>
        <position position="1"/>
    </location>
</feature>
<dbReference type="PANTHER" id="PTHR12283">
    <property type="entry name" value="GLUTAMINYL-PEPTIDE CYCLOTRANSFERASE"/>
    <property type="match status" value="1"/>
</dbReference>
<comment type="caution">
    <text evidence="5">The sequence shown here is derived from an EMBL/GenBank/DDBJ whole genome shotgun (WGS) entry which is preliminary data.</text>
</comment>
<dbReference type="GO" id="GO:0006508">
    <property type="term" value="P:proteolysis"/>
    <property type="evidence" value="ECO:0007669"/>
    <property type="project" value="UniProtKB-KW"/>
</dbReference>
<dbReference type="GO" id="GO:0016603">
    <property type="term" value="F:glutaminyl-peptide cyclotransferase activity"/>
    <property type="evidence" value="ECO:0007669"/>
    <property type="project" value="TreeGrafter"/>
</dbReference>
<evidence type="ECO:0000256" key="2">
    <source>
        <dbReference type="ARBA" id="ARBA00023315"/>
    </source>
</evidence>
<name>A0AAD5TSJ7_9FUNG</name>
<evidence type="ECO:0000259" key="4">
    <source>
        <dbReference type="Pfam" id="PF04389"/>
    </source>
</evidence>
<dbReference type="EC" id="3.4.-.-" evidence="3"/>
<dbReference type="Gene3D" id="3.40.630.10">
    <property type="entry name" value="Zn peptidases"/>
    <property type="match status" value="1"/>
</dbReference>
<keyword evidence="3" id="KW-0479">Metal-binding</keyword>
<dbReference type="EMBL" id="JADGJW010002116">
    <property type="protein sequence ID" value="KAJ3199430.1"/>
    <property type="molecule type" value="Genomic_DNA"/>
</dbReference>
<dbReference type="SUPFAM" id="SSF53187">
    <property type="entry name" value="Zn-dependent exopeptidases"/>
    <property type="match status" value="1"/>
</dbReference>
<evidence type="ECO:0000313" key="6">
    <source>
        <dbReference type="Proteomes" id="UP001211065"/>
    </source>
</evidence>
<dbReference type="AlphaFoldDB" id="A0AAD5TSJ7"/>
<comment type="similarity">
    <text evidence="3">Belongs to the peptidase M28 family.</text>
</comment>
<organism evidence="5 6">
    <name type="scientific">Clydaea vesicula</name>
    <dbReference type="NCBI Taxonomy" id="447962"/>
    <lineage>
        <taxon>Eukaryota</taxon>
        <taxon>Fungi</taxon>
        <taxon>Fungi incertae sedis</taxon>
        <taxon>Chytridiomycota</taxon>
        <taxon>Chytridiomycota incertae sedis</taxon>
        <taxon>Chytridiomycetes</taxon>
        <taxon>Lobulomycetales</taxon>
        <taxon>Lobulomycetaceae</taxon>
        <taxon>Clydaea</taxon>
    </lineage>
</organism>
<dbReference type="GO" id="GO:0008270">
    <property type="term" value="F:zinc ion binding"/>
    <property type="evidence" value="ECO:0007669"/>
    <property type="project" value="TreeGrafter"/>
</dbReference>
<proteinExistence type="inferred from homology"/>
<gene>
    <name evidence="5" type="ORF">HK099_003175</name>
</gene>
<dbReference type="InterPro" id="IPR007484">
    <property type="entry name" value="Peptidase_M28"/>
</dbReference>
<protein>
    <recommendedName>
        <fullName evidence="3">Peptide hydrolase</fullName>
        <ecNumber evidence="3">3.4.-.-</ecNumber>
    </recommendedName>
</protein>
<sequence length="276" mass="31635">KFSSNTPFGTKPFNNIIATKDPSAQRKLILAAHYDSKYFEEFDFIGATDSAVPCAIILDVAKSLNKYFDERLDRLKSGYYDDKDNGFILNDLPTLQLIFFDGEEAFKSWTSTDSLYGSRHLAEKWGATFVVPDEAKEFQGAASRSKSILSQIDAFILLDLLGTKEVSMFNTHPETQYIWDRIANVELRLWEENLLSSIQSQKFLASGEQYGYFISGWTPYSYSKVDDDHRPFRDKGVPCVHVIPQPFPKVWHTIHDNEDAIEIDVVSDYCLIFRTF</sequence>
<accession>A0AAD5TSJ7</accession>
<keyword evidence="1" id="KW-0808">Transferase</keyword>